<feature type="compositionally biased region" description="Basic and acidic residues" evidence="17">
    <location>
        <begin position="75"/>
        <end position="95"/>
    </location>
</feature>
<name>A0AAW1RHJ3_9CHLO</name>
<protein>
    <recommendedName>
        <fullName evidence="15">Nitrate reductase</fullName>
    </recommendedName>
</protein>
<dbReference type="PRINTS" id="PR00407">
    <property type="entry name" value="EUMOPTERIN"/>
</dbReference>
<dbReference type="PROSITE" id="PS51384">
    <property type="entry name" value="FAD_FR"/>
    <property type="match status" value="1"/>
</dbReference>
<dbReference type="SUPFAM" id="SSF56524">
    <property type="entry name" value="Oxidoreductase molybdopterin-binding domain"/>
    <property type="match status" value="1"/>
</dbReference>
<dbReference type="InterPro" id="IPR008333">
    <property type="entry name" value="Cbr1-like_FAD-bd_dom"/>
</dbReference>
<dbReference type="PROSITE" id="PS00191">
    <property type="entry name" value="CYTOCHROME_B5_1"/>
    <property type="match status" value="1"/>
</dbReference>
<dbReference type="GO" id="GO:0043546">
    <property type="term" value="F:molybdopterin cofactor binding"/>
    <property type="evidence" value="ECO:0007669"/>
    <property type="project" value="InterPro"/>
</dbReference>
<dbReference type="PRINTS" id="PR00406">
    <property type="entry name" value="CYTB5RDTASE"/>
</dbReference>
<dbReference type="InterPro" id="IPR036374">
    <property type="entry name" value="OxRdtase_Mopterin-bd_sf"/>
</dbReference>
<sequence>MGAEVVRRPSQDRNRLSDSAFDLHKKLLKGRNSIDLQADSRPTENGHAQPDFYAQQKESSTERPYEAPLSQDDPEWARHETTTEIDPKDEPTPDKWIPRHKAIVRLTGRHPLNCEPPLGDLMERGFVTPSALHYVRNHGPTPRLDWASHRVVVGGNLKRPQTFTLNELVETFESVTFPVTLTCAGNRRKEQNLVKKSVGFNWGASGLSTSYWTGIRLCDLLRHCGIGRPRDGAKYVCFRGVKKELPQGTDGSYGTSLSWHTAMDESCDVILAYKQNGRYLLPDHGAPIRMIIPGFIGGRMVKWLEEITVTEVESDNFYHYHDNRVLPPGIEQEAAKADGWWYRPEFIINELNVNSAITTPAHDALIPLGVSPTYTVRGYAYSGGGRAVIRVELSLDDCATWRRTQLERFVEPNEFGKTWTWVHWSLEVPTADLVHCREMRCRAVDSSNNLQPDKLTWNLMGMMNNPHFRVKMTPRSGPKGELNLACEHPTKQGSEPGGWMEREVAGTRDAEAKALAAELEKKSAVDESKLRMYSLEEIERHDSHESSWFVHNGRVYDATAFLKDHPGGAESILIVAGQDATDEFNAIHSAKAKAMLNDYLVGKVAPAGSIAPAIQAAAPQEAPKEGQELIALNPKKKIPFKLVDKIQLSHNSRLFRFALQSPKHKLGLPVGQHMFFYCKDKGEMVMRAYTPTSSDDDLGHFDLVVKIYFANQNPNFPMGGRMSCYLESLNINDTIDVKGPLGHFVYYGKGKYRNHGREGKCTEMSMIAGGTGITPMYQVIQAIVKDKSDPTQVKMIFANQTEDDILLGDDLKDFEEDPRITIHYLLSRPKNKENWSGSVGRCTEELLKAQCFADSGDNLAMLCGPQGMIDQACKPALAKLGYSEDRVVVF</sequence>
<dbReference type="InterPro" id="IPR014756">
    <property type="entry name" value="Ig_E-set"/>
</dbReference>
<dbReference type="FunFam" id="3.10.120.10:FF:000007">
    <property type="entry name" value="Sulfite oxidase, mitochondrial"/>
    <property type="match status" value="1"/>
</dbReference>
<dbReference type="SUPFAM" id="SSF55856">
    <property type="entry name" value="Cytochrome b5-like heme/steroid binding domain"/>
    <property type="match status" value="1"/>
</dbReference>
<gene>
    <name evidence="20" type="ORF">WJX74_003626</name>
</gene>
<dbReference type="InterPro" id="IPR039261">
    <property type="entry name" value="FNR_nucleotide-bd"/>
</dbReference>
<dbReference type="GO" id="GO:0008482">
    <property type="term" value="F:sulfite oxidase activity"/>
    <property type="evidence" value="ECO:0007669"/>
    <property type="project" value="TreeGrafter"/>
</dbReference>
<evidence type="ECO:0000256" key="11">
    <source>
        <dbReference type="ARBA" id="ARBA00023002"/>
    </source>
</evidence>
<dbReference type="GO" id="GO:0042128">
    <property type="term" value="P:nitrate assimilation"/>
    <property type="evidence" value="ECO:0007669"/>
    <property type="project" value="UniProtKB-KW"/>
</dbReference>
<evidence type="ECO:0000256" key="17">
    <source>
        <dbReference type="SAM" id="MobiDB-lite"/>
    </source>
</evidence>
<comment type="cofactor">
    <cofactor evidence="2">
        <name>FAD</name>
        <dbReference type="ChEBI" id="CHEBI:57692"/>
    </cofactor>
</comment>
<evidence type="ECO:0000256" key="1">
    <source>
        <dbReference type="ARBA" id="ARBA00001971"/>
    </source>
</evidence>
<dbReference type="GO" id="GO:0020037">
    <property type="term" value="F:heme binding"/>
    <property type="evidence" value="ECO:0007669"/>
    <property type="project" value="InterPro"/>
</dbReference>
<keyword evidence="10" id="KW-0274">FAD</keyword>
<dbReference type="InterPro" id="IPR017927">
    <property type="entry name" value="FAD-bd_FR_type"/>
</dbReference>
<evidence type="ECO:0000256" key="7">
    <source>
        <dbReference type="ARBA" id="ARBA00022617"/>
    </source>
</evidence>
<evidence type="ECO:0000256" key="5">
    <source>
        <dbReference type="ARBA" id="ARBA00011738"/>
    </source>
</evidence>
<reference evidence="20 21" key="1">
    <citation type="journal article" date="2024" name="Nat. Commun.">
        <title>Phylogenomics reveals the evolutionary origins of lichenization in chlorophyte algae.</title>
        <authorList>
            <person name="Puginier C."/>
            <person name="Libourel C."/>
            <person name="Otte J."/>
            <person name="Skaloud P."/>
            <person name="Haon M."/>
            <person name="Grisel S."/>
            <person name="Petersen M."/>
            <person name="Berrin J.G."/>
            <person name="Delaux P.M."/>
            <person name="Dal Grande F."/>
            <person name="Keller J."/>
        </authorList>
    </citation>
    <scope>NUCLEOTIDE SEQUENCE [LARGE SCALE GENOMIC DNA]</scope>
    <source>
        <strain evidence="20 21">SAG 2145</strain>
    </source>
</reference>
<evidence type="ECO:0000256" key="10">
    <source>
        <dbReference type="ARBA" id="ARBA00022827"/>
    </source>
</evidence>
<evidence type="ECO:0000256" key="3">
    <source>
        <dbReference type="ARBA" id="ARBA00003838"/>
    </source>
</evidence>
<proteinExistence type="inferred from homology"/>
<evidence type="ECO:0000256" key="13">
    <source>
        <dbReference type="ARBA" id="ARBA00023063"/>
    </source>
</evidence>
<evidence type="ECO:0000256" key="9">
    <source>
        <dbReference type="ARBA" id="ARBA00022723"/>
    </source>
</evidence>
<dbReference type="Pfam" id="PF00970">
    <property type="entry name" value="FAD_binding_6"/>
    <property type="match status" value="1"/>
</dbReference>
<dbReference type="InterPro" id="IPR017938">
    <property type="entry name" value="Riboflavin_synthase-like_b-brl"/>
</dbReference>
<keyword evidence="14" id="KW-1015">Disulfide bond</keyword>
<dbReference type="GO" id="GO:0050464">
    <property type="term" value="F:nitrate reductase (NADPH) activity"/>
    <property type="evidence" value="ECO:0007669"/>
    <property type="project" value="InterPro"/>
</dbReference>
<evidence type="ECO:0000256" key="16">
    <source>
        <dbReference type="PIRSR" id="PIRSR000233-1"/>
    </source>
</evidence>
<comment type="subunit">
    <text evidence="5">Homodimer.</text>
</comment>
<dbReference type="EMBL" id="JALJOS010000011">
    <property type="protein sequence ID" value="KAK9832986.1"/>
    <property type="molecule type" value="Genomic_DNA"/>
</dbReference>
<evidence type="ECO:0000256" key="12">
    <source>
        <dbReference type="ARBA" id="ARBA00023004"/>
    </source>
</evidence>
<dbReference type="PIRSF" id="PIRSF000233">
    <property type="entry name" value="Nitr_rd_NADH"/>
    <property type="match status" value="1"/>
</dbReference>
<dbReference type="AlphaFoldDB" id="A0AAW1RHJ3"/>
<dbReference type="InterPro" id="IPR001433">
    <property type="entry name" value="OxRdtase_FAD/NAD-bd"/>
</dbReference>
<feature type="region of interest" description="Disordered" evidence="17">
    <location>
        <begin position="30"/>
        <end position="95"/>
    </location>
</feature>
<evidence type="ECO:0000256" key="4">
    <source>
        <dbReference type="ARBA" id="ARBA00006253"/>
    </source>
</evidence>
<evidence type="ECO:0000256" key="6">
    <source>
        <dbReference type="ARBA" id="ARBA00022505"/>
    </source>
</evidence>
<dbReference type="PRINTS" id="PR00371">
    <property type="entry name" value="FPNCR"/>
</dbReference>
<organism evidence="20 21">
    <name type="scientific">Apatococcus lobatus</name>
    <dbReference type="NCBI Taxonomy" id="904363"/>
    <lineage>
        <taxon>Eukaryota</taxon>
        <taxon>Viridiplantae</taxon>
        <taxon>Chlorophyta</taxon>
        <taxon>core chlorophytes</taxon>
        <taxon>Trebouxiophyceae</taxon>
        <taxon>Chlorellales</taxon>
        <taxon>Chlorellaceae</taxon>
        <taxon>Apatococcus</taxon>
    </lineage>
</organism>
<dbReference type="SUPFAM" id="SSF81296">
    <property type="entry name" value="E set domains"/>
    <property type="match status" value="1"/>
</dbReference>
<dbReference type="InterPro" id="IPR036400">
    <property type="entry name" value="Cyt_B5-like_heme/steroid_sf"/>
</dbReference>
<keyword evidence="21" id="KW-1185">Reference proteome</keyword>
<evidence type="ECO:0000259" key="18">
    <source>
        <dbReference type="PROSITE" id="PS50255"/>
    </source>
</evidence>
<evidence type="ECO:0000313" key="20">
    <source>
        <dbReference type="EMBL" id="KAK9832986.1"/>
    </source>
</evidence>
<dbReference type="SUPFAM" id="SSF63380">
    <property type="entry name" value="Riboflavin synthase domain-like"/>
    <property type="match status" value="1"/>
</dbReference>
<dbReference type="GO" id="GO:0006809">
    <property type="term" value="P:nitric oxide biosynthetic process"/>
    <property type="evidence" value="ECO:0007669"/>
    <property type="project" value="InterPro"/>
</dbReference>
<comment type="cofactor">
    <cofactor evidence="1">
        <name>heme</name>
        <dbReference type="ChEBI" id="CHEBI:30413"/>
    </cofactor>
</comment>
<dbReference type="Pfam" id="PF03404">
    <property type="entry name" value="Mo-co_dimer"/>
    <property type="match status" value="1"/>
</dbReference>
<dbReference type="GO" id="GO:0030151">
    <property type="term" value="F:molybdenum ion binding"/>
    <property type="evidence" value="ECO:0007669"/>
    <property type="project" value="InterPro"/>
</dbReference>
<accession>A0AAW1RHJ3</accession>
<dbReference type="InterPro" id="IPR005066">
    <property type="entry name" value="MoCF_OxRdtse_dimer"/>
</dbReference>
<dbReference type="PROSITE" id="PS50255">
    <property type="entry name" value="CYTOCHROME_B5_2"/>
    <property type="match status" value="1"/>
</dbReference>
<dbReference type="Gene3D" id="2.40.30.10">
    <property type="entry name" value="Translation factors"/>
    <property type="match status" value="1"/>
</dbReference>
<dbReference type="CDD" id="cd06183">
    <property type="entry name" value="cyt_b5_reduct_like"/>
    <property type="match status" value="1"/>
</dbReference>
<keyword evidence="8" id="KW-0285">Flavoprotein</keyword>
<feature type="domain" description="Cytochrome b5 heme-binding" evidence="18">
    <location>
        <begin position="530"/>
        <end position="605"/>
    </location>
</feature>
<dbReference type="Pfam" id="PF00175">
    <property type="entry name" value="NAD_binding_1"/>
    <property type="match status" value="1"/>
</dbReference>
<dbReference type="InterPro" id="IPR001709">
    <property type="entry name" value="Flavoprot_Pyr_Nucl_cyt_Rdtase"/>
</dbReference>
<feature type="domain" description="FAD-binding FR-type" evidence="19">
    <location>
        <begin position="635"/>
        <end position="747"/>
    </location>
</feature>
<evidence type="ECO:0000259" key="19">
    <source>
        <dbReference type="PROSITE" id="PS51384"/>
    </source>
</evidence>
<keyword evidence="11" id="KW-0560">Oxidoreductase</keyword>
<dbReference type="PANTHER" id="PTHR19372:SF7">
    <property type="entry name" value="SULFITE OXIDASE, MITOCHONDRIAL"/>
    <property type="match status" value="1"/>
</dbReference>
<dbReference type="PROSITE" id="PS00559">
    <property type="entry name" value="MOLYBDOPTERIN_EUK"/>
    <property type="match status" value="1"/>
</dbReference>
<comment type="function">
    <text evidence="3 15">Nitrate reductase is a key enzyme involved in the first step of nitrate assimilation in plants, fungi and bacteria.</text>
</comment>
<dbReference type="Gene3D" id="2.60.40.650">
    <property type="match status" value="1"/>
</dbReference>
<dbReference type="Gene3D" id="3.10.120.10">
    <property type="entry name" value="Cytochrome b5-like heme/steroid binding domain"/>
    <property type="match status" value="1"/>
</dbReference>
<dbReference type="Pfam" id="PF00173">
    <property type="entry name" value="Cyt-b5"/>
    <property type="match status" value="1"/>
</dbReference>
<dbReference type="Gene3D" id="3.40.50.80">
    <property type="entry name" value="Nucleotide-binding domain of ferredoxin-NADP reductase (FNR) module"/>
    <property type="match status" value="1"/>
</dbReference>
<evidence type="ECO:0000313" key="21">
    <source>
        <dbReference type="Proteomes" id="UP001438707"/>
    </source>
</evidence>
<dbReference type="PRINTS" id="PR00363">
    <property type="entry name" value="CYTOCHROMEB5"/>
</dbReference>
<keyword evidence="13 15" id="KW-0534">Nitrate assimilation</keyword>
<dbReference type="GO" id="GO:0006790">
    <property type="term" value="P:sulfur compound metabolic process"/>
    <property type="evidence" value="ECO:0007669"/>
    <property type="project" value="TreeGrafter"/>
</dbReference>
<evidence type="ECO:0000256" key="8">
    <source>
        <dbReference type="ARBA" id="ARBA00022630"/>
    </source>
</evidence>
<dbReference type="Gene3D" id="3.90.420.10">
    <property type="entry name" value="Oxidoreductase, molybdopterin-binding domain"/>
    <property type="match status" value="1"/>
</dbReference>
<dbReference type="InterPro" id="IPR012137">
    <property type="entry name" value="Nitr_rd_NADH"/>
</dbReference>
<dbReference type="SUPFAM" id="SSF52343">
    <property type="entry name" value="Ferredoxin reductase-like, C-terminal NADP-linked domain"/>
    <property type="match status" value="1"/>
</dbReference>
<keyword evidence="12" id="KW-0408">Iron</keyword>
<comment type="cofactor">
    <cofactor evidence="16">
        <name>Mo-molybdopterin</name>
        <dbReference type="ChEBI" id="CHEBI:71302"/>
    </cofactor>
    <text evidence="16">Binds 1 Mo-molybdopterin (Mo-MPT) cofactor per subunit.</text>
</comment>
<keyword evidence="9 16" id="KW-0479">Metal-binding</keyword>
<dbReference type="PANTHER" id="PTHR19372">
    <property type="entry name" value="SULFITE REDUCTASE"/>
    <property type="match status" value="1"/>
</dbReference>
<dbReference type="InterPro" id="IPR008335">
    <property type="entry name" value="Mopterin_OxRdtase_euk"/>
</dbReference>
<keyword evidence="6 16" id="KW-0500">Molybdenum</keyword>
<dbReference type="FunFam" id="2.40.30.10:FF:000021">
    <property type="entry name" value="NADH-cytochrome b5 reductase"/>
    <property type="match status" value="1"/>
</dbReference>
<dbReference type="InterPro" id="IPR022407">
    <property type="entry name" value="OxRdtase_Mopterin_BS"/>
</dbReference>
<evidence type="ECO:0000256" key="14">
    <source>
        <dbReference type="ARBA" id="ARBA00023157"/>
    </source>
</evidence>
<dbReference type="Pfam" id="PF00174">
    <property type="entry name" value="Oxidored_molyb"/>
    <property type="match status" value="1"/>
</dbReference>
<dbReference type="Proteomes" id="UP001438707">
    <property type="component" value="Unassembled WGS sequence"/>
</dbReference>
<evidence type="ECO:0000256" key="15">
    <source>
        <dbReference type="PIRNR" id="PIRNR000233"/>
    </source>
</evidence>
<dbReference type="InterPro" id="IPR018506">
    <property type="entry name" value="Cyt_B5_heme-BS"/>
</dbReference>
<dbReference type="SMART" id="SM01117">
    <property type="entry name" value="Cyt-b5"/>
    <property type="match status" value="1"/>
</dbReference>
<keyword evidence="7" id="KW-0349">Heme</keyword>
<comment type="caution">
    <text evidence="20">The sequence shown here is derived from an EMBL/GenBank/DDBJ whole genome shotgun (WGS) entry which is preliminary data.</text>
</comment>
<feature type="binding site" evidence="16">
    <location>
        <position position="183"/>
    </location>
    <ligand>
        <name>Mo-molybdopterin</name>
        <dbReference type="ChEBI" id="CHEBI:71302"/>
    </ligand>
    <ligandPart>
        <name>Mo</name>
        <dbReference type="ChEBI" id="CHEBI:28685"/>
    </ligandPart>
</feature>
<dbReference type="InterPro" id="IPR001199">
    <property type="entry name" value="Cyt_B5-like_heme/steroid-bd"/>
</dbReference>
<dbReference type="InterPro" id="IPR000572">
    <property type="entry name" value="OxRdtase_Mopterin-bd_dom"/>
</dbReference>
<comment type="similarity">
    <text evidence="4 15">Belongs to the nitrate reductase family.</text>
</comment>
<evidence type="ECO:0000256" key="2">
    <source>
        <dbReference type="ARBA" id="ARBA00001974"/>
    </source>
</evidence>
<dbReference type="FunFam" id="3.90.420.10:FF:000003">
    <property type="entry name" value="Nitrate reductase"/>
    <property type="match status" value="1"/>
</dbReference>